<keyword evidence="3" id="KW-0805">Transcription regulation</keyword>
<evidence type="ECO:0000313" key="11">
    <source>
        <dbReference type="Proteomes" id="UP000595897"/>
    </source>
</evidence>
<gene>
    <name evidence="10" type="ORF">bsdtb5_24280</name>
</gene>
<keyword evidence="5" id="KW-0804">Transcription</keyword>
<feature type="domain" description="PRD" evidence="9">
    <location>
        <begin position="177"/>
        <end position="281"/>
    </location>
</feature>
<keyword evidence="1" id="KW-0808">Transferase</keyword>
<dbReference type="Pfam" id="PF00359">
    <property type="entry name" value="PTS_EIIA_2"/>
    <property type="match status" value="1"/>
</dbReference>
<dbReference type="Proteomes" id="UP000595897">
    <property type="component" value="Chromosome"/>
</dbReference>
<dbReference type="InterPro" id="IPR001034">
    <property type="entry name" value="DeoR_HTH"/>
</dbReference>
<feature type="domain" description="HTH deoR-type" evidence="6">
    <location>
        <begin position="1"/>
        <end position="53"/>
    </location>
</feature>
<dbReference type="PROSITE" id="PS51372">
    <property type="entry name" value="PRD_2"/>
    <property type="match status" value="2"/>
</dbReference>
<feature type="domain" description="PRD" evidence="9">
    <location>
        <begin position="287"/>
        <end position="394"/>
    </location>
</feature>
<keyword evidence="4" id="KW-0010">Activator</keyword>
<dbReference type="EMBL" id="AP024169">
    <property type="protein sequence ID" value="BCN31133.1"/>
    <property type="molecule type" value="Genomic_DNA"/>
</dbReference>
<evidence type="ECO:0000256" key="1">
    <source>
        <dbReference type="ARBA" id="ARBA00022679"/>
    </source>
</evidence>
<dbReference type="GO" id="GO:0003700">
    <property type="term" value="F:DNA-binding transcription factor activity"/>
    <property type="evidence" value="ECO:0007669"/>
    <property type="project" value="InterPro"/>
</dbReference>
<dbReference type="PANTHER" id="PTHR30185:SF13">
    <property type="entry name" value="LICABCH OPERON REGULATOR-RELATED"/>
    <property type="match status" value="1"/>
</dbReference>
<dbReference type="GO" id="GO:0008982">
    <property type="term" value="F:protein-N(PI)-phosphohistidine-sugar phosphotransferase activity"/>
    <property type="evidence" value="ECO:0007669"/>
    <property type="project" value="InterPro"/>
</dbReference>
<dbReference type="InterPro" id="IPR016152">
    <property type="entry name" value="PTrfase/Anion_transptr"/>
</dbReference>
<dbReference type="Gene3D" id="1.10.1790.10">
    <property type="entry name" value="PRD domain"/>
    <property type="match status" value="2"/>
</dbReference>
<dbReference type="RefSeq" id="WP_271712278.1">
    <property type="nucleotide sequence ID" value="NZ_AP024169.1"/>
</dbReference>
<dbReference type="Gene3D" id="1.10.10.10">
    <property type="entry name" value="Winged helix-like DNA-binding domain superfamily/Winged helix DNA-binding domain"/>
    <property type="match status" value="1"/>
</dbReference>
<accession>A0A7R7IEI2</accession>
<dbReference type="InterPro" id="IPR050661">
    <property type="entry name" value="BglG_antiterminators"/>
</dbReference>
<dbReference type="InterPro" id="IPR036095">
    <property type="entry name" value="PTS_EIIB-like_sf"/>
</dbReference>
<dbReference type="Gene3D" id="3.40.50.2300">
    <property type="match status" value="1"/>
</dbReference>
<keyword evidence="11" id="KW-1185">Reference proteome</keyword>
<dbReference type="Gene3D" id="3.40.930.10">
    <property type="entry name" value="Mannitol-specific EII, Chain A"/>
    <property type="match status" value="1"/>
</dbReference>
<dbReference type="PROSITE" id="PS51094">
    <property type="entry name" value="PTS_EIIA_TYPE_2"/>
    <property type="match status" value="1"/>
</dbReference>
<dbReference type="InterPro" id="IPR036388">
    <property type="entry name" value="WH-like_DNA-bd_sf"/>
</dbReference>
<dbReference type="PROSITE" id="PS51000">
    <property type="entry name" value="HTH_DEOR_2"/>
    <property type="match status" value="1"/>
</dbReference>
<dbReference type="SUPFAM" id="SSF63520">
    <property type="entry name" value="PTS-regulatory domain, PRD"/>
    <property type="match status" value="2"/>
</dbReference>
<dbReference type="InterPro" id="IPR002178">
    <property type="entry name" value="PTS_EIIA_type-2_dom"/>
</dbReference>
<name>A0A7R7IEI2_9FIRM</name>
<protein>
    <submittedName>
        <fullName evidence="10">PTS fructose transporter subunit IIA</fullName>
    </submittedName>
</protein>
<dbReference type="InterPro" id="IPR011608">
    <property type="entry name" value="PRD"/>
</dbReference>
<dbReference type="KEGG" id="ahb:bsdtb5_24280"/>
<organism evidence="10 11">
    <name type="scientific">Anaeromicropila herbilytica</name>
    <dbReference type="NCBI Taxonomy" id="2785025"/>
    <lineage>
        <taxon>Bacteria</taxon>
        <taxon>Bacillati</taxon>
        <taxon>Bacillota</taxon>
        <taxon>Clostridia</taxon>
        <taxon>Lachnospirales</taxon>
        <taxon>Lachnospiraceae</taxon>
        <taxon>Anaeromicropila</taxon>
    </lineage>
</organism>
<feature type="domain" description="PTS EIIB type-2" evidence="8">
    <location>
        <begin position="399"/>
        <end position="490"/>
    </location>
</feature>
<evidence type="ECO:0000259" key="9">
    <source>
        <dbReference type="PROSITE" id="PS51372"/>
    </source>
</evidence>
<evidence type="ECO:0000259" key="8">
    <source>
        <dbReference type="PROSITE" id="PS51099"/>
    </source>
</evidence>
<proteinExistence type="predicted"/>
<evidence type="ECO:0000256" key="5">
    <source>
        <dbReference type="ARBA" id="ARBA00023163"/>
    </source>
</evidence>
<dbReference type="AlphaFoldDB" id="A0A7R7IEI2"/>
<evidence type="ECO:0000259" key="6">
    <source>
        <dbReference type="PROSITE" id="PS51000"/>
    </source>
</evidence>
<dbReference type="PROSITE" id="PS51099">
    <property type="entry name" value="PTS_EIIB_TYPE_2"/>
    <property type="match status" value="1"/>
</dbReference>
<dbReference type="CDD" id="cd05568">
    <property type="entry name" value="PTS_IIB_bgl_like"/>
    <property type="match status" value="1"/>
</dbReference>
<dbReference type="GO" id="GO:0009401">
    <property type="term" value="P:phosphoenolpyruvate-dependent sugar phosphotransferase system"/>
    <property type="evidence" value="ECO:0007669"/>
    <property type="project" value="InterPro"/>
</dbReference>
<dbReference type="SUPFAM" id="SSF55804">
    <property type="entry name" value="Phoshotransferase/anion transport protein"/>
    <property type="match status" value="1"/>
</dbReference>
<sequence>MERRLWEIIDELSESEFKTSASLGEVLGASEKTIRTRIKELNEEIRMHGAEVYSKPRYGYYLRINEPGVWMDFLNSRGKEELRTPTDSKERTHYLLVLFLSRKDYIKIEELSSFLYVSTKTLSNELKKVEYILNRFHIELERKPYYGIRAIGKEFNMRICILHNQLMNTNPFFEVRKEKEKEIELIGEALLHLSKEYGVRFAETAFQNTVIYIYISISRMKKGFYIPKEALKVEESDKRELLIAERIYTKLKEVETFEITKEEIYYTGIYIAGKSHMGDINTKPNFVISEKTDKLVSQMLEEIYLTYNVELRDDLNLRMMLNQHLIPMEIRIKYNIPFEYFVEDELKEKNFFSYTMAQQAGVVLEKAYNKNIADDEIACLALYFQLAMEEKKTSFKRKNNILLVCISGKASSQMLMYRFRQEFGEYINTIKVCGMYDFEQCDLSDVDFIFSTVPIYSKVTVPIMEIKDFLESNEIMAVRRFLQVGDFRFLQNYYQPKYFFTDIHKSTKEEILHEMCLRIKKVTEVPDNFEASILERESFGPTDFGNLVAIPHPCQILTKETIVAVAVLNEEVLWSSHMVRVVILTSLSEEKTEDTQKFYDVTTKFLMDKSTVMQLLELPDFNHFIKLLCEVGIKK</sequence>
<dbReference type="SUPFAM" id="SSF52794">
    <property type="entry name" value="PTS system IIB component-like"/>
    <property type="match status" value="1"/>
</dbReference>
<keyword evidence="2" id="KW-0677">Repeat</keyword>
<evidence type="ECO:0000259" key="7">
    <source>
        <dbReference type="PROSITE" id="PS51094"/>
    </source>
</evidence>
<dbReference type="InterPro" id="IPR036634">
    <property type="entry name" value="PRD_sf"/>
</dbReference>
<dbReference type="InterPro" id="IPR007737">
    <property type="entry name" value="Mga_HTH"/>
</dbReference>
<dbReference type="Pfam" id="PF05043">
    <property type="entry name" value="Mga"/>
    <property type="match status" value="1"/>
</dbReference>
<reference evidence="10 11" key="1">
    <citation type="submission" date="2020-11" db="EMBL/GenBank/DDBJ databases">
        <title>Draft genome sequencing of a Lachnospiraceae strain isolated from anoxic soil subjected to BSD treatment.</title>
        <authorList>
            <person name="Uek A."/>
            <person name="Tonouchi A."/>
        </authorList>
    </citation>
    <scope>NUCLEOTIDE SEQUENCE [LARGE SCALE GENOMIC DNA]</scope>
    <source>
        <strain evidence="10 11">TB5</strain>
    </source>
</reference>
<dbReference type="InterPro" id="IPR013011">
    <property type="entry name" value="PTS_EIIB_2"/>
</dbReference>
<evidence type="ECO:0000256" key="3">
    <source>
        <dbReference type="ARBA" id="ARBA00023015"/>
    </source>
</evidence>
<evidence type="ECO:0000256" key="2">
    <source>
        <dbReference type="ARBA" id="ARBA00022737"/>
    </source>
</evidence>
<evidence type="ECO:0000256" key="4">
    <source>
        <dbReference type="ARBA" id="ARBA00023159"/>
    </source>
</evidence>
<evidence type="ECO:0000313" key="10">
    <source>
        <dbReference type="EMBL" id="BCN31133.1"/>
    </source>
</evidence>
<feature type="domain" description="PTS EIIA type-2" evidence="7">
    <location>
        <begin position="492"/>
        <end position="631"/>
    </location>
</feature>
<dbReference type="PANTHER" id="PTHR30185">
    <property type="entry name" value="CRYPTIC BETA-GLUCOSIDE BGL OPERON ANTITERMINATOR"/>
    <property type="match status" value="1"/>
</dbReference>
<dbReference type="Pfam" id="PF00874">
    <property type="entry name" value="PRD"/>
    <property type="match status" value="2"/>
</dbReference>